<organism evidence="1 2">
    <name type="scientific">Paenibacillus chartarius</name>
    <dbReference type="NCBI Taxonomy" id="747481"/>
    <lineage>
        <taxon>Bacteria</taxon>
        <taxon>Bacillati</taxon>
        <taxon>Bacillota</taxon>
        <taxon>Bacilli</taxon>
        <taxon>Bacillales</taxon>
        <taxon>Paenibacillaceae</taxon>
        <taxon>Paenibacillus</taxon>
    </lineage>
</organism>
<gene>
    <name evidence="1" type="ORF">ACFFK0_29295</name>
</gene>
<evidence type="ECO:0008006" key="3">
    <source>
        <dbReference type="Google" id="ProtNLM"/>
    </source>
</evidence>
<dbReference type="Proteomes" id="UP001589776">
    <property type="component" value="Unassembled WGS sequence"/>
</dbReference>
<dbReference type="Gene3D" id="2.60.40.4070">
    <property type="match status" value="1"/>
</dbReference>
<protein>
    <recommendedName>
        <fullName evidence="3">Intracellular proteinase inhibitor BsuPI domain-containing protein</fullName>
    </recommendedName>
</protein>
<sequence>MRTVTPLFHSPDPGQAVVAYLAPQSVQSTASMKKEWFQVQTWLGPLWLNPNVSYPEDLRQEQTDLILNEHVDVYEHPHKSARVLGRLAPQTVSAFEHGSGWHHIRSDWLGDSWIYLPDPATDPETYVPPADVGGKKIAAKWSEKTYSFGAGWRGYPFATSLFAKASSHDLSPYPPGYQTGDVPTGDDVNISISVANASDKDLDVTAATKLQIDIYRIVDFDPYQKQLVWSGELPSLEAFYPKASAEITSRELEFTWDQTDSAGNQVPFGNYLVELKAPGSIFYTMKDSSEVLQQQLETTSRNSMSVRILAP</sequence>
<evidence type="ECO:0000313" key="1">
    <source>
        <dbReference type="EMBL" id="MFC0216498.1"/>
    </source>
</evidence>
<comment type="caution">
    <text evidence="1">The sequence shown here is derived from an EMBL/GenBank/DDBJ whole genome shotgun (WGS) entry which is preliminary data.</text>
</comment>
<name>A0ABV6DVE0_9BACL</name>
<reference evidence="1 2" key="1">
    <citation type="submission" date="2024-09" db="EMBL/GenBank/DDBJ databases">
        <authorList>
            <person name="Sun Q."/>
            <person name="Mori K."/>
        </authorList>
    </citation>
    <scope>NUCLEOTIDE SEQUENCE [LARGE SCALE GENOMIC DNA]</scope>
    <source>
        <strain evidence="1 2">CCM 7759</strain>
    </source>
</reference>
<accession>A0ABV6DVE0</accession>
<proteinExistence type="predicted"/>
<dbReference type="EMBL" id="JBHLWN010000121">
    <property type="protein sequence ID" value="MFC0216498.1"/>
    <property type="molecule type" value="Genomic_DNA"/>
</dbReference>
<evidence type="ECO:0000313" key="2">
    <source>
        <dbReference type="Proteomes" id="UP001589776"/>
    </source>
</evidence>
<dbReference type="RefSeq" id="WP_377474741.1">
    <property type="nucleotide sequence ID" value="NZ_JBHLWN010000121.1"/>
</dbReference>
<keyword evidence="2" id="KW-1185">Reference proteome</keyword>